<dbReference type="InterPro" id="IPR052155">
    <property type="entry name" value="Biofilm_reg_signaling"/>
</dbReference>
<evidence type="ECO:0000259" key="2">
    <source>
        <dbReference type="PROSITE" id="PS50112"/>
    </source>
</evidence>
<dbReference type="InterPro" id="IPR035965">
    <property type="entry name" value="PAS-like_dom_sf"/>
</dbReference>
<evidence type="ECO:0000259" key="4">
    <source>
        <dbReference type="PROSITE" id="PS50887"/>
    </source>
</evidence>
<feature type="domain" description="PAS" evidence="2">
    <location>
        <begin position="2"/>
        <end position="55"/>
    </location>
</feature>
<dbReference type="Gene3D" id="3.30.450.40">
    <property type="match status" value="1"/>
</dbReference>
<feature type="domain" description="PAC" evidence="3">
    <location>
        <begin position="76"/>
        <end position="128"/>
    </location>
</feature>
<dbReference type="FunFam" id="3.30.70.270:FF:000001">
    <property type="entry name" value="Diguanylate cyclase domain protein"/>
    <property type="match status" value="1"/>
</dbReference>
<dbReference type="SUPFAM" id="SSF55781">
    <property type="entry name" value="GAF domain-like"/>
    <property type="match status" value="1"/>
</dbReference>
<dbReference type="PROSITE" id="PS50887">
    <property type="entry name" value="GGDEF"/>
    <property type="match status" value="1"/>
</dbReference>
<name>A0A7W4UZH9_LEIAQ</name>
<evidence type="ECO:0000259" key="3">
    <source>
        <dbReference type="PROSITE" id="PS50113"/>
    </source>
</evidence>
<dbReference type="PROSITE" id="PS50112">
    <property type="entry name" value="PAS"/>
    <property type="match status" value="1"/>
</dbReference>
<dbReference type="Proteomes" id="UP000538196">
    <property type="component" value="Unassembled WGS sequence"/>
</dbReference>
<dbReference type="PANTHER" id="PTHR44757">
    <property type="entry name" value="DIGUANYLATE CYCLASE DGCP"/>
    <property type="match status" value="1"/>
</dbReference>
<dbReference type="InterPro" id="IPR013767">
    <property type="entry name" value="PAS_fold"/>
</dbReference>
<organism evidence="5 6">
    <name type="scientific">Leifsonia aquatica</name>
    <name type="common">Corynebacterium aquaticum</name>
    <dbReference type="NCBI Taxonomy" id="144185"/>
    <lineage>
        <taxon>Bacteria</taxon>
        <taxon>Bacillati</taxon>
        <taxon>Actinomycetota</taxon>
        <taxon>Actinomycetes</taxon>
        <taxon>Micrococcales</taxon>
        <taxon>Microbacteriaceae</taxon>
        <taxon>Leifsonia</taxon>
    </lineage>
</organism>
<sequence>MTTDDLAALYDAAPCGLLTTDPEGRITRANAAFAAWTGYARDALAGRTFADLLDPGSRIFYETRQLPVLLLDGEVHEVSVNVIAADGTRLPALMNSTTVTDADGALERIDVAVFDASRREDWERQLLAARRAAEESEARTRALQEASAAFAGCDTEDELAVMLAAGARHAFSAADSAVHFATAGGFVLAGGTEPVDLHALLGDRELDEHILVLRTHEEEDEQLVATLEDARVAEITVTPLLDGEQVIGAITCFFGRARGIDDLQTDLHYALARQAAQVLRRIRLQAQLEAYALHDPLTGLANRTALRSSLSDALATATEARTPIALIFVDLDGFKEINDVFDHGVGDTVLREVASRLNGNIRQGDLVGRFGGDEFLIVCEGADEPAAEAIAERIRVAIRAPLLGIADERAISASIGVAVYRPAGRDPLSTADIFRFADKAMYASKDAGKDRVSVTTI</sequence>
<evidence type="ECO:0000313" key="5">
    <source>
        <dbReference type="EMBL" id="MBB2968598.1"/>
    </source>
</evidence>
<dbReference type="SMART" id="SM00267">
    <property type="entry name" value="GGDEF"/>
    <property type="match status" value="1"/>
</dbReference>
<accession>A0A7W4UZH9</accession>
<reference evidence="5 6" key="1">
    <citation type="submission" date="2020-08" db="EMBL/GenBank/DDBJ databases">
        <title>Sequencing the genomes of 1000 actinobacteria strains.</title>
        <authorList>
            <person name="Klenk H.-P."/>
        </authorList>
    </citation>
    <scope>NUCLEOTIDE SEQUENCE [LARGE SCALE GENOMIC DNA]</scope>
    <source>
        <strain evidence="5 6">DSM 20146</strain>
    </source>
</reference>
<dbReference type="InterPro" id="IPR043128">
    <property type="entry name" value="Rev_trsase/Diguanyl_cyclase"/>
</dbReference>
<dbReference type="CDD" id="cd00130">
    <property type="entry name" value="PAS"/>
    <property type="match status" value="1"/>
</dbReference>
<dbReference type="CDD" id="cd01949">
    <property type="entry name" value="GGDEF"/>
    <property type="match status" value="1"/>
</dbReference>
<dbReference type="EMBL" id="JACHVP010000004">
    <property type="protein sequence ID" value="MBB2968598.1"/>
    <property type="molecule type" value="Genomic_DNA"/>
</dbReference>
<dbReference type="NCBIfam" id="TIGR00229">
    <property type="entry name" value="sensory_box"/>
    <property type="match status" value="1"/>
</dbReference>
<proteinExistence type="predicted"/>
<dbReference type="InterPro" id="IPR029016">
    <property type="entry name" value="GAF-like_dom_sf"/>
</dbReference>
<evidence type="ECO:0000313" key="6">
    <source>
        <dbReference type="Proteomes" id="UP000538196"/>
    </source>
</evidence>
<dbReference type="PROSITE" id="PS50113">
    <property type="entry name" value="PAC"/>
    <property type="match status" value="1"/>
</dbReference>
<dbReference type="Pfam" id="PF00989">
    <property type="entry name" value="PAS"/>
    <property type="match status" value="1"/>
</dbReference>
<evidence type="ECO:0000256" key="1">
    <source>
        <dbReference type="SAM" id="Coils"/>
    </source>
</evidence>
<feature type="domain" description="GGDEF" evidence="4">
    <location>
        <begin position="322"/>
        <end position="457"/>
    </location>
</feature>
<dbReference type="SUPFAM" id="SSF55073">
    <property type="entry name" value="Nucleotide cyclase"/>
    <property type="match status" value="1"/>
</dbReference>
<dbReference type="Pfam" id="PF00990">
    <property type="entry name" value="GGDEF"/>
    <property type="match status" value="1"/>
</dbReference>
<dbReference type="InterPro" id="IPR000014">
    <property type="entry name" value="PAS"/>
</dbReference>
<dbReference type="SUPFAM" id="SSF55785">
    <property type="entry name" value="PYP-like sensor domain (PAS domain)"/>
    <property type="match status" value="1"/>
</dbReference>
<dbReference type="AlphaFoldDB" id="A0A7W4UZH9"/>
<dbReference type="Gene3D" id="3.30.450.20">
    <property type="entry name" value="PAS domain"/>
    <property type="match status" value="1"/>
</dbReference>
<keyword evidence="6" id="KW-1185">Reference proteome</keyword>
<feature type="coiled-coil region" evidence="1">
    <location>
        <begin position="119"/>
        <end position="146"/>
    </location>
</feature>
<keyword evidence="1" id="KW-0175">Coiled coil</keyword>
<dbReference type="PANTHER" id="PTHR44757:SF2">
    <property type="entry name" value="BIOFILM ARCHITECTURE MAINTENANCE PROTEIN MBAA"/>
    <property type="match status" value="1"/>
</dbReference>
<dbReference type="RefSeq" id="WP_021762802.1">
    <property type="nucleotide sequence ID" value="NZ_JACHVP010000004.1"/>
</dbReference>
<dbReference type="NCBIfam" id="TIGR00254">
    <property type="entry name" value="GGDEF"/>
    <property type="match status" value="1"/>
</dbReference>
<dbReference type="InterPro" id="IPR000160">
    <property type="entry name" value="GGDEF_dom"/>
</dbReference>
<dbReference type="Gene3D" id="3.30.70.270">
    <property type="match status" value="1"/>
</dbReference>
<protein>
    <submittedName>
        <fullName evidence="5">Diguanylate cyclase (GGDEF)-like protein/PAS domain S-box-containing protein</fullName>
    </submittedName>
</protein>
<gene>
    <name evidence="5" type="ORF">FHX33_003374</name>
</gene>
<comment type="caution">
    <text evidence="5">The sequence shown here is derived from an EMBL/GenBank/DDBJ whole genome shotgun (WGS) entry which is preliminary data.</text>
</comment>
<dbReference type="InterPro" id="IPR000700">
    <property type="entry name" value="PAS-assoc_C"/>
</dbReference>
<dbReference type="InterPro" id="IPR029787">
    <property type="entry name" value="Nucleotide_cyclase"/>
</dbReference>
<dbReference type="SMART" id="SM00091">
    <property type="entry name" value="PAS"/>
    <property type="match status" value="1"/>
</dbReference>